<evidence type="ECO:0008006" key="4">
    <source>
        <dbReference type="Google" id="ProtNLM"/>
    </source>
</evidence>
<keyword evidence="3" id="KW-1185">Reference proteome</keyword>
<sequence>MKRFNLMLGAALIAAGFTSCKNDAEMAAQDSVDGYEAYVDSIQGLDDEERVANWETIDSEYNNRLSEAESGLESVKDRAAAEEKINDTKEKYNEVKNKTMEEANDAKEASLYNGLFGHEPQGGNMDFTWVNKDNILGVYKQFVETFEANKDSYSRDQLDMIKAWYEALDARKNTVEEQGLTTEDNMEIAKLKTSFATKFAWERMTAKGEENEEAKEAAE</sequence>
<evidence type="ECO:0000313" key="3">
    <source>
        <dbReference type="Proteomes" id="UP000615760"/>
    </source>
</evidence>
<evidence type="ECO:0000256" key="1">
    <source>
        <dbReference type="SAM" id="Coils"/>
    </source>
</evidence>
<feature type="coiled-coil region" evidence="1">
    <location>
        <begin position="78"/>
        <end position="109"/>
    </location>
</feature>
<proteinExistence type="predicted"/>
<reference evidence="3" key="1">
    <citation type="journal article" date="2019" name="Int. J. Syst. Evol. Microbiol.">
        <title>The Global Catalogue of Microorganisms (GCM) 10K type strain sequencing project: providing services to taxonomists for standard genome sequencing and annotation.</title>
        <authorList>
            <consortium name="The Broad Institute Genomics Platform"/>
            <consortium name="The Broad Institute Genome Sequencing Center for Infectious Disease"/>
            <person name="Wu L."/>
            <person name="Ma J."/>
        </authorList>
    </citation>
    <scope>NUCLEOTIDE SEQUENCE [LARGE SCALE GENOMIC DNA]</scope>
    <source>
        <strain evidence="3">CGMCC 1.15461</strain>
    </source>
</reference>
<dbReference type="Proteomes" id="UP000615760">
    <property type="component" value="Unassembled WGS sequence"/>
</dbReference>
<evidence type="ECO:0000313" key="2">
    <source>
        <dbReference type="EMBL" id="GGB75245.1"/>
    </source>
</evidence>
<gene>
    <name evidence="2" type="ORF">GCM10007424_13980</name>
</gene>
<keyword evidence="1" id="KW-0175">Coiled coil</keyword>
<dbReference type="PROSITE" id="PS51257">
    <property type="entry name" value="PROKAR_LIPOPROTEIN"/>
    <property type="match status" value="1"/>
</dbReference>
<dbReference type="EMBL" id="BMJE01000003">
    <property type="protein sequence ID" value="GGB75245.1"/>
    <property type="molecule type" value="Genomic_DNA"/>
</dbReference>
<accession>A0ABQ1JUF9</accession>
<comment type="caution">
    <text evidence="2">The sequence shown here is derived from an EMBL/GenBank/DDBJ whole genome shotgun (WGS) entry which is preliminary data.</text>
</comment>
<organism evidence="2 3">
    <name type="scientific">Flavobacterium suaedae</name>
    <dbReference type="NCBI Taxonomy" id="1767027"/>
    <lineage>
        <taxon>Bacteria</taxon>
        <taxon>Pseudomonadati</taxon>
        <taxon>Bacteroidota</taxon>
        <taxon>Flavobacteriia</taxon>
        <taxon>Flavobacteriales</taxon>
        <taxon>Flavobacteriaceae</taxon>
        <taxon>Flavobacterium</taxon>
    </lineage>
</organism>
<protein>
    <recommendedName>
        <fullName evidence="4">Lipoprotein</fullName>
    </recommendedName>
</protein>
<dbReference type="RefSeq" id="WP_188620543.1">
    <property type="nucleotide sequence ID" value="NZ_BMJE01000003.1"/>
</dbReference>
<name>A0ABQ1JUF9_9FLAO</name>